<evidence type="ECO:0000313" key="3">
    <source>
        <dbReference type="Proteomes" id="UP000664859"/>
    </source>
</evidence>
<comment type="caution">
    <text evidence="2">The sequence shown here is derived from an EMBL/GenBank/DDBJ whole genome shotgun (WGS) entry which is preliminary data.</text>
</comment>
<reference evidence="2" key="1">
    <citation type="submission" date="2021-02" db="EMBL/GenBank/DDBJ databases">
        <title>First Annotated Genome of the Yellow-green Alga Tribonema minus.</title>
        <authorList>
            <person name="Mahan K.M."/>
        </authorList>
    </citation>
    <scope>NUCLEOTIDE SEQUENCE</scope>
    <source>
        <strain evidence="2">UTEX B ZZ1240</strain>
    </source>
</reference>
<dbReference type="Pfam" id="PF04784">
    <property type="entry name" value="DUF547"/>
    <property type="match status" value="1"/>
</dbReference>
<dbReference type="PANTHER" id="PTHR46361:SF3">
    <property type="entry name" value="ELECTRON CARRIER_ PROTEIN DISULFIDE OXIDOREDUCTASE"/>
    <property type="match status" value="1"/>
</dbReference>
<dbReference type="PANTHER" id="PTHR46361">
    <property type="entry name" value="ELECTRON CARRIER/ PROTEIN DISULFIDE OXIDOREDUCTASE"/>
    <property type="match status" value="1"/>
</dbReference>
<keyword evidence="3" id="KW-1185">Reference proteome</keyword>
<dbReference type="EMBL" id="JAFCMP010000138">
    <property type="protein sequence ID" value="KAG5185203.1"/>
    <property type="molecule type" value="Genomic_DNA"/>
</dbReference>
<gene>
    <name evidence="2" type="ORF">JKP88DRAFT_180632</name>
</gene>
<dbReference type="InterPro" id="IPR006869">
    <property type="entry name" value="DUF547"/>
</dbReference>
<feature type="non-terminal residue" evidence="2">
    <location>
        <position position="1"/>
    </location>
</feature>
<evidence type="ECO:0000259" key="1">
    <source>
        <dbReference type="Pfam" id="PF04784"/>
    </source>
</evidence>
<name>A0A835Z2G2_9STRA</name>
<accession>A0A835Z2G2</accession>
<dbReference type="AlphaFoldDB" id="A0A835Z2G2"/>
<organism evidence="2 3">
    <name type="scientific">Tribonema minus</name>
    <dbReference type="NCBI Taxonomy" id="303371"/>
    <lineage>
        <taxon>Eukaryota</taxon>
        <taxon>Sar</taxon>
        <taxon>Stramenopiles</taxon>
        <taxon>Ochrophyta</taxon>
        <taxon>PX clade</taxon>
        <taxon>Xanthophyceae</taxon>
        <taxon>Tribonematales</taxon>
        <taxon>Tribonemataceae</taxon>
        <taxon>Tribonema</taxon>
    </lineage>
</organism>
<dbReference type="OrthoDB" id="418495at2759"/>
<feature type="domain" description="DUF547" evidence="1">
    <location>
        <begin position="88"/>
        <end position="210"/>
    </location>
</feature>
<sequence>FMQRKSEWRGKNRYILNCRRLHPTTADGAPPEPLEAPPEQFVSDLLRRVMKLQADGVLEGGGSAALVEFLDGTAQLRWLDLSGPGDPSERLALFLNLYHVLLMHAHLLVGPPGSALKAASYFNSLSYEVAGDVLSLAELEHGVIRAPLSAPRQCLSKFFLPSERYAFALTAPEPRVSFALNCGSESGVRGIAVYRGADVDRQLDLMSAYFLAATVEVAPARLAVTLPRVLAWFQADFGRTPLDALRAILKYMTGTKYNALVALLAAADTTPITIKHSHFSWRCRTLELVSTEELRALGALP</sequence>
<dbReference type="Proteomes" id="UP000664859">
    <property type="component" value="Unassembled WGS sequence"/>
</dbReference>
<proteinExistence type="predicted"/>
<evidence type="ECO:0000313" key="2">
    <source>
        <dbReference type="EMBL" id="KAG5185203.1"/>
    </source>
</evidence>
<protein>
    <recommendedName>
        <fullName evidence="1">DUF547 domain-containing protein</fullName>
    </recommendedName>
</protein>